<comment type="caution">
    <text evidence="1">The sequence shown here is derived from an EMBL/GenBank/DDBJ whole genome shotgun (WGS) entry which is preliminary data.</text>
</comment>
<dbReference type="EMBL" id="JACRSZ010000011">
    <property type="protein sequence ID" value="MBC8573691.1"/>
    <property type="molecule type" value="Genomic_DNA"/>
</dbReference>
<dbReference type="Proteomes" id="UP000657421">
    <property type="component" value="Unassembled WGS sequence"/>
</dbReference>
<accession>A0ABR7NBB4</accession>
<sequence>MCSVCRRNPCAAGCPNAEEPKPIHICKECGYGIYEGDHYYDGPDGYYCEECLEDMSVKELVELLGDELKTA</sequence>
<gene>
    <name evidence="1" type="ORF">H8716_11445</name>
</gene>
<organism evidence="1 2">
    <name type="scientific">Jingyaoa shaoxingensis</name>
    <dbReference type="NCBI Taxonomy" id="2763671"/>
    <lineage>
        <taxon>Bacteria</taxon>
        <taxon>Bacillati</taxon>
        <taxon>Bacillota</taxon>
        <taxon>Clostridia</taxon>
        <taxon>Lachnospirales</taxon>
        <taxon>Lachnospiraceae</taxon>
        <taxon>Jingyaoa</taxon>
    </lineage>
</organism>
<evidence type="ECO:0000313" key="2">
    <source>
        <dbReference type="Proteomes" id="UP000657421"/>
    </source>
</evidence>
<evidence type="ECO:0000313" key="1">
    <source>
        <dbReference type="EMBL" id="MBC8573691.1"/>
    </source>
</evidence>
<dbReference type="RefSeq" id="WP_195978096.1">
    <property type="nucleotide sequence ID" value="NZ_JACRSZ010000011.1"/>
</dbReference>
<reference evidence="1 2" key="1">
    <citation type="submission" date="2020-08" db="EMBL/GenBank/DDBJ databases">
        <title>Genome public.</title>
        <authorList>
            <person name="Liu C."/>
            <person name="Sun Q."/>
        </authorList>
    </citation>
    <scope>NUCLEOTIDE SEQUENCE [LARGE SCALE GENOMIC DNA]</scope>
    <source>
        <strain evidence="1 2">NSJ-46</strain>
    </source>
</reference>
<name>A0ABR7NBB4_9FIRM</name>
<keyword evidence="2" id="KW-1185">Reference proteome</keyword>
<protein>
    <submittedName>
        <fullName evidence="1">Uncharacterized protein</fullName>
    </submittedName>
</protein>
<proteinExistence type="predicted"/>